<comment type="caution">
    <text evidence="1">The sequence shown here is derived from an EMBL/GenBank/DDBJ whole genome shotgun (WGS) entry which is preliminary data.</text>
</comment>
<dbReference type="AlphaFoldDB" id="A0A844B7T5"/>
<keyword evidence="2" id="KW-1185">Reference proteome</keyword>
<sequence length="129" mass="14701">MNRALAARIERLERRKANQAPMRQFGVFGREPIWRTEERGGVVYCLPLHSGDAYSELARNQQQALLARLNEYADQFDEEGNSDGRDTSPHVGIELAPLLPGKTKRPRFVEIDGQEIDAEAWRALKAQRN</sequence>
<organism evidence="1 2">
    <name type="scientific">Rhodovulum strictum</name>
    <dbReference type="NCBI Taxonomy" id="58314"/>
    <lineage>
        <taxon>Bacteria</taxon>
        <taxon>Pseudomonadati</taxon>
        <taxon>Pseudomonadota</taxon>
        <taxon>Alphaproteobacteria</taxon>
        <taxon>Rhodobacterales</taxon>
        <taxon>Paracoccaceae</taxon>
        <taxon>Rhodovulum</taxon>
    </lineage>
</organism>
<proteinExistence type="predicted"/>
<accession>A0A844B7T5</accession>
<protein>
    <submittedName>
        <fullName evidence="1">Uncharacterized protein</fullName>
    </submittedName>
</protein>
<reference evidence="1 2" key="1">
    <citation type="submission" date="2019-11" db="EMBL/GenBank/DDBJ databases">
        <title>Draft Whole-Genome sequence of the marine photosynthetic bacterium Rhodovulum strictum DSM 11289.</title>
        <authorList>
            <person name="Kyndt J.A."/>
            <person name="Meyer T.E."/>
        </authorList>
    </citation>
    <scope>NUCLEOTIDE SEQUENCE [LARGE SCALE GENOMIC DNA]</scope>
    <source>
        <strain evidence="1 2">DSM 11289</strain>
    </source>
</reference>
<evidence type="ECO:0000313" key="2">
    <source>
        <dbReference type="Proteomes" id="UP000466730"/>
    </source>
</evidence>
<gene>
    <name evidence="1" type="ORF">GH815_15765</name>
</gene>
<name>A0A844B7T5_9RHOB</name>
<dbReference type="Proteomes" id="UP000466730">
    <property type="component" value="Unassembled WGS sequence"/>
</dbReference>
<evidence type="ECO:0000313" key="1">
    <source>
        <dbReference type="EMBL" id="MRH22436.1"/>
    </source>
</evidence>
<dbReference type="EMBL" id="WJPO01000030">
    <property type="protein sequence ID" value="MRH22436.1"/>
    <property type="molecule type" value="Genomic_DNA"/>
</dbReference>
<dbReference type="RefSeq" id="WP_153749715.1">
    <property type="nucleotide sequence ID" value="NZ_BAAADI010000017.1"/>
</dbReference>